<sequence length="207" mass="23950">MLSTRTVLSLGGFYTLASTIQTIPFNWSYRSKQLKQKSFLQKISFWLLTLWYIINAIYISVILIDSAFLRKETSTSLSDLTVNILFLTFYVTCSAAFTKTSYYAYELENLPGQLVKNSEALKKQFIPENYRRTKCQLDYFNWVIIQIINCSVFIWSFPIAFQFVLDPTNVRFGYGKSFASEIRKSKIYTIPNSPQGFLAVPSVFTDI</sequence>
<evidence type="ECO:0000256" key="1">
    <source>
        <dbReference type="SAM" id="Phobius"/>
    </source>
</evidence>
<keyword evidence="1" id="KW-0472">Membrane</keyword>
<dbReference type="AlphaFoldDB" id="A0A8J2J4N0"/>
<gene>
    <name evidence="2" type="ORF">AFUS01_LOCUS2061</name>
</gene>
<evidence type="ECO:0000313" key="3">
    <source>
        <dbReference type="Proteomes" id="UP000708208"/>
    </source>
</evidence>
<organism evidence="2 3">
    <name type="scientific">Allacma fusca</name>
    <dbReference type="NCBI Taxonomy" id="39272"/>
    <lineage>
        <taxon>Eukaryota</taxon>
        <taxon>Metazoa</taxon>
        <taxon>Ecdysozoa</taxon>
        <taxon>Arthropoda</taxon>
        <taxon>Hexapoda</taxon>
        <taxon>Collembola</taxon>
        <taxon>Symphypleona</taxon>
        <taxon>Sminthuridae</taxon>
        <taxon>Allacma</taxon>
    </lineage>
</organism>
<reference evidence="2" key="1">
    <citation type="submission" date="2021-06" db="EMBL/GenBank/DDBJ databases">
        <authorList>
            <person name="Hodson N. C."/>
            <person name="Mongue J. A."/>
            <person name="Jaron S. K."/>
        </authorList>
    </citation>
    <scope>NUCLEOTIDE SEQUENCE</scope>
</reference>
<proteinExistence type="predicted"/>
<feature type="transmembrane region" description="Helical" evidence="1">
    <location>
        <begin position="80"/>
        <end position="97"/>
    </location>
</feature>
<name>A0A8J2J4N0_9HEXA</name>
<keyword evidence="1" id="KW-0812">Transmembrane</keyword>
<dbReference type="EMBL" id="CAJVCH010011593">
    <property type="protein sequence ID" value="CAG7671032.1"/>
    <property type="molecule type" value="Genomic_DNA"/>
</dbReference>
<protein>
    <submittedName>
        <fullName evidence="2">Uncharacterized protein</fullName>
    </submittedName>
</protein>
<feature type="transmembrane region" description="Helical" evidence="1">
    <location>
        <begin position="46"/>
        <end position="68"/>
    </location>
</feature>
<comment type="caution">
    <text evidence="2">The sequence shown here is derived from an EMBL/GenBank/DDBJ whole genome shotgun (WGS) entry which is preliminary data.</text>
</comment>
<accession>A0A8J2J4N0</accession>
<keyword evidence="1" id="KW-1133">Transmembrane helix</keyword>
<dbReference type="Proteomes" id="UP000708208">
    <property type="component" value="Unassembled WGS sequence"/>
</dbReference>
<keyword evidence="3" id="KW-1185">Reference proteome</keyword>
<evidence type="ECO:0000313" key="2">
    <source>
        <dbReference type="EMBL" id="CAG7671032.1"/>
    </source>
</evidence>
<feature type="transmembrane region" description="Helical" evidence="1">
    <location>
        <begin position="139"/>
        <end position="161"/>
    </location>
</feature>